<dbReference type="InterPro" id="IPR007137">
    <property type="entry name" value="DUF348"/>
</dbReference>
<proteinExistence type="predicted"/>
<dbReference type="PANTHER" id="PTHR39160:SF4">
    <property type="entry name" value="RESUSCITATION-PROMOTING FACTOR RPFB"/>
    <property type="match status" value="1"/>
</dbReference>
<dbReference type="GO" id="GO:0004553">
    <property type="term" value="F:hydrolase activity, hydrolyzing O-glycosyl compounds"/>
    <property type="evidence" value="ECO:0007669"/>
    <property type="project" value="InterPro"/>
</dbReference>
<dbReference type="HOGENOM" id="CLU_036884_0_0_9"/>
<sequence>MTKWLTRGLRSWILGAAAITAMGAGIIGTQFRPVDIVVQSPKGQRNISLWTFRSKVRDILQQAGIPITTHDRVSPALNQMVAGRAIVVDQAVPIWIKTAHRRLKWFATSYRVEQILHAAGIKLGAMDEVKPALSAWVKPGATIQVIRRWLLTKQVAVTIPYTVEYRPDPNLFKGHTEILSTGRNGTEVKTVQVLMQNGFPVRQTIVKTQQTQAPTPEVILYGTQQLVDRGGQVLQFSRELTVMATAYWPDPAWSSGYTATGWRAQYGIIAVDPAVIPLGSRVYIPGYGIAVAQDTGSAIVGDHIDLCFDTATQAQDWGVRTVNVFILDP</sequence>
<dbReference type="Gene3D" id="2.20.230.10">
    <property type="entry name" value="Resuscitation-promoting factor rpfb"/>
    <property type="match status" value="1"/>
</dbReference>
<dbReference type="EMBL" id="CP003179">
    <property type="protein sequence ID" value="AEW03731.1"/>
    <property type="molecule type" value="Genomic_DNA"/>
</dbReference>
<keyword evidence="1" id="KW-0732">Signal</keyword>
<keyword evidence="5" id="KW-1185">Reference proteome</keyword>
<dbReference type="InterPro" id="IPR051933">
    <property type="entry name" value="Resuscitation_pf_RpfB"/>
</dbReference>
<evidence type="ECO:0000313" key="5">
    <source>
        <dbReference type="Proteomes" id="UP000005439"/>
    </source>
</evidence>
<feature type="transmembrane region" description="Helical" evidence="2">
    <location>
        <begin position="12"/>
        <end position="31"/>
    </location>
</feature>
<dbReference type="Pfam" id="PF06725">
    <property type="entry name" value="3D"/>
    <property type="match status" value="1"/>
</dbReference>
<keyword evidence="2" id="KW-1133">Transmembrane helix</keyword>
<dbReference type="InterPro" id="IPR036908">
    <property type="entry name" value="RlpA-like_sf"/>
</dbReference>
<dbReference type="Pfam" id="PF07501">
    <property type="entry name" value="G5"/>
    <property type="match status" value="1"/>
</dbReference>
<dbReference type="GO" id="GO:0009254">
    <property type="term" value="P:peptidoglycan turnover"/>
    <property type="evidence" value="ECO:0007669"/>
    <property type="project" value="InterPro"/>
</dbReference>
<dbReference type="PATRIC" id="fig|679936.5.peg.164"/>
<evidence type="ECO:0000256" key="1">
    <source>
        <dbReference type="ARBA" id="ARBA00022729"/>
    </source>
</evidence>
<reference evidence="5" key="1">
    <citation type="submission" date="2011-12" db="EMBL/GenBank/DDBJ databases">
        <title>The complete genome of chromosome of Sulfobacillus acidophilus DSM 10332.</title>
        <authorList>
            <person name="Lucas S."/>
            <person name="Han J."/>
            <person name="Lapidus A."/>
            <person name="Bruce D."/>
            <person name="Goodwin L."/>
            <person name="Pitluck S."/>
            <person name="Peters L."/>
            <person name="Kyrpides N."/>
            <person name="Mavromatis K."/>
            <person name="Ivanova N."/>
            <person name="Mikhailova N."/>
            <person name="Chertkov O."/>
            <person name="Saunders E."/>
            <person name="Detter J.C."/>
            <person name="Tapia R."/>
            <person name="Han C."/>
            <person name="Land M."/>
            <person name="Hauser L."/>
            <person name="Markowitz V."/>
            <person name="Cheng J.-F."/>
            <person name="Hugenholtz P."/>
            <person name="Woyke T."/>
            <person name="Wu D."/>
            <person name="Pukall R."/>
            <person name="Gehrich-Schroeter G."/>
            <person name="Schneider S."/>
            <person name="Klenk H.-P."/>
            <person name="Eisen J.A."/>
        </authorList>
    </citation>
    <scope>NUCLEOTIDE SEQUENCE [LARGE SCALE GENOMIC DNA]</scope>
    <source>
        <strain evidence="5">ATCC 700253 / DSM 10332 / NAL</strain>
    </source>
</reference>
<name>G8TW88_SULAD</name>
<dbReference type="InterPro" id="IPR011098">
    <property type="entry name" value="G5_dom"/>
</dbReference>
<dbReference type="Pfam" id="PF03990">
    <property type="entry name" value="DUF348"/>
    <property type="match status" value="2"/>
</dbReference>
<protein>
    <submittedName>
        <fullName evidence="4">3D domain-containing protein</fullName>
    </submittedName>
</protein>
<keyword evidence="2" id="KW-0472">Membrane</keyword>
<dbReference type="GO" id="GO:0019867">
    <property type="term" value="C:outer membrane"/>
    <property type="evidence" value="ECO:0007669"/>
    <property type="project" value="InterPro"/>
</dbReference>
<dbReference type="InterPro" id="IPR010611">
    <property type="entry name" value="3D_dom"/>
</dbReference>
<dbReference type="SMART" id="SM01208">
    <property type="entry name" value="G5"/>
    <property type="match status" value="1"/>
</dbReference>
<dbReference type="Proteomes" id="UP000005439">
    <property type="component" value="Chromosome"/>
</dbReference>
<dbReference type="CDD" id="cd22786">
    <property type="entry name" value="DPBB_YuiC-like"/>
    <property type="match status" value="1"/>
</dbReference>
<dbReference type="STRING" id="679936.Sulac_0158"/>
<dbReference type="AlphaFoldDB" id="G8TW88"/>
<dbReference type="SUPFAM" id="SSF50685">
    <property type="entry name" value="Barwin-like endoglucanases"/>
    <property type="match status" value="1"/>
</dbReference>
<dbReference type="KEGG" id="sap:Sulac_0158"/>
<evidence type="ECO:0000259" key="3">
    <source>
        <dbReference type="PROSITE" id="PS51109"/>
    </source>
</evidence>
<evidence type="ECO:0000256" key="2">
    <source>
        <dbReference type="SAM" id="Phobius"/>
    </source>
</evidence>
<keyword evidence="2" id="KW-0812">Transmembrane</keyword>
<gene>
    <name evidence="4" type="ordered locus">Sulac_0158</name>
</gene>
<dbReference type="PROSITE" id="PS51109">
    <property type="entry name" value="G5"/>
    <property type="match status" value="1"/>
</dbReference>
<feature type="domain" description="G5" evidence="3">
    <location>
        <begin position="145"/>
        <end position="225"/>
    </location>
</feature>
<organism evidence="4 5">
    <name type="scientific">Sulfobacillus acidophilus (strain ATCC 700253 / DSM 10332 / NAL)</name>
    <dbReference type="NCBI Taxonomy" id="679936"/>
    <lineage>
        <taxon>Bacteria</taxon>
        <taxon>Bacillati</taxon>
        <taxon>Bacillota</taxon>
        <taxon>Clostridia</taxon>
        <taxon>Eubacteriales</taxon>
        <taxon>Clostridiales Family XVII. Incertae Sedis</taxon>
        <taxon>Sulfobacillus</taxon>
    </lineage>
</organism>
<accession>G8TW88</accession>
<dbReference type="PANTHER" id="PTHR39160">
    <property type="entry name" value="CELL WALL-BINDING PROTEIN YOCH"/>
    <property type="match status" value="1"/>
</dbReference>
<evidence type="ECO:0000313" key="4">
    <source>
        <dbReference type="EMBL" id="AEW03731.1"/>
    </source>
</evidence>
<reference evidence="4 5" key="2">
    <citation type="journal article" date="2012" name="Stand. Genomic Sci.">
        <title>Complete genome sequence of the moderately thermophilic mineral-sulfide-oxidizing firmicute Sulfobacillus acidophilus type strain (NAL(T)).</title>
        <authorList>
            <person name="Anderson I."/>
            <person name="Chertkov O."/>
            <person name="Chen A."/>
            <person name="Saunders E."/>
            <person name="Lapidus A."/>
            <person name="Nolan M."/>
            <person name="Lucas S."/>
            <person name="Hammon N."/>
            <person name="Deshpande S."/>
            <person name="Cheng J.F."/>
            <person name="Han C."/>
            <person name="Tapia R."/>
            <person name="Goodwin L.A."/>
            <person name="Pitluck S."/>
            <person name="Liolios K."/>
            <person name="Pagani I."/>
            <person name="Ivanova N."/>
            <person name="Mikhailova N."/>
            <person name="Pati A."/>
            <person name="Palaniappan K."/>
            <person name="Land M."/>
            <person name="Pan C."/>
            <person name="Rohde M."/>
            <person name="Pukall R."/>
            <person name="Goker M."/>
            <person name="Detter J.C."/>
            <person name="Woyke T."/>
            <person name="Bristow J."/>
            <person name="Eisen J.A."/>
            <person name="Markowitz V."/>
            <person name="Hugenholtz P."/>
            <person name="Kyrpides N.C."/>
            <person name="Klenk H.P."/>
            <person name="Mavromatis K."/>
        </authorList>
    </citation>
    <scope>NUCLEOTIDE SEQUENCE [LARGE SCALE GENOMIC DNA]</scope>
    <source>
        <strain evidence="5">ATCC 700253 / DSM 10332 / NAL</strain>
    </source>
</reference>
<dbReference type="Gene3D" id="2.40.40.10">
    <property type="entry name" value="RlpA-like domain"/>
    <property type="match status" value="1"/>
</dbReference>